<dbReference type="AlphaFoldDB" id="A0A1W1WMV8"/>
<dbReference type="Pfam" id="PF08245">
    <property type="entry name" value="Mur_ligase_M"/>
    <property type="match status" value="1"/>
</dbReference>
<dbReference type="Gene3D" id="3.90.190.20">
    <property type="entry name" value="Mur ligase, C-terminal domain"/>
    <property type="match status" value="1"/>
</dbReference>
<dbReference type="GO" id="GO:0009252">
    <property type="term" value="P:peptidoglycan biosynthetic process"/>
    <property type="evidence" value="ECO:0007669"/>
    <property type="project" value="UniProtKB-UniRule"/>
</dbReference>
<dbReference type="SUPFAM" id="SSF53623">
    <property type="entry name" value="MurD-like peptide ligases, catalytic domain"/>
    <property type="match status" value="1"/>
</dbReference>
<evidence type="ECO:0000256" key="4">
    <source>
        <dbReference type="ARBA" id="ARBA00010416"/>
    </source>
</evidence>
<evidence type="ECO:0000256" key="10">
    <source>
        <dbReference type="ARBA" id="ARBA00022840"/>
    </source>
</evidence>
<dbReference type="Gene3D" id="3.40.1190.10">
    <property type="entry name" value="Mur-like, catalytic domain"/>
    <property type="match status" value="1"/>
</dbReference>
<name>A0A1W1WMV8_SULTA</name>
<evidence type="ECO:0000256" key="12">
    <source>
        <dbReference type="ARBA" id="ARBA00022984"/>
    </source>
</evidence>
<proteinExistence type="inferred from homology"/>
<dbReference type="GO" id="GO:0008360">
    <property type="term" value="P:regulation of cell shape"/>
    <property type="evidence" value="ECO:0007669"/>
    <property type="project" value="UniProtKB-KW"/>
</dbReference>
<sequence length="448" mass="49506">MAIVGLGVNNRPLVPFLRAQGMEVIVADKRPQASIRESLAQMGLENISVFGGEHYLTDLSRVPHLDTVYLTPGMVKNLRPIEQMSKQGTKISCETDVFFQHCPAPIMGITGSAGKTTTTTLVGEALREDGTHPVFVGGNIGHSLWDDFSQIRPDSWVVMELSSFQLELVEHSPHGAAILNLSPNHLDIHGSMSAYAQAKSHIFQFQSPDDWLVLPYPPTFLDMMEAVPKGHVLYFSLEDHGQPGTFIAQDWIMFRDFSHALTPCFPVNSIQLPGTHNVLNVLAAAAIVKMAGGNMHAMRQAIERFHGVPHRLEKVRKHDNILYINDSIATAPDRTMAALRAITDPIVLIAGGYDKHLDYDELGQAIAHSSVHHVIVLGQVREKLAQAIARYSTIPVMRVDTFEQAVDAARQVAKAGDTVLLSPAAASYDMFQNFEERGQRFREIVNRL</sequence>
<keyword evidence="11 17" id="KW-0133">Cell shape</keyword>
<dbReference type="EMBL" id="FWWY01000001">
    <property type="protein sequence ID" value="SMC07586.1"/>
    <property type="molecule type" value="Genomic_DNA"/>
</dbReference>
<evidence type="ECO:0000256" key="18">
    <source>
        <dbReference type="RuleBase" id="RU003664"/>
    </source>
</evidence>
<dbReference type="InterPro" id="IPR036565">
    <property type="entry name" value="Mur-like_cat_sf"/>
</dbReference>
<keyword evidence="17 18" id="KW-0132">Cell division</keyword>
<comment type="pathway">
    <text evidence="3 17 18">Cell wall biogenesis; peptidoglycan biosynthesis.</text>
</comment>
<evidence type="ECO:0000256" key="2">
    <source>
        <dbReference type="ARBA" id="ARBA00004496"/>
    </source>
</evidence>
<evidence type="ECO:0000256" key="16">
    <source>
        <dbReference type="ARBA" id="ARBA00047632"/>
    </source>
</evidence>
<evidence type="ECO:0000256" key="9">
    <source>
        <dbReference type="ARBA" id="ARBA00022741"/>
    </source>
</evidence>
<dbReference type="GO" id="GO:0005524">
    <property type="term" value="F:ATP binding"/>
    <property type="evidence" value="ECO:0007669"/>
    <property type="project" value="UniProtKB-UniRule"/>
</dbReference>
<dbReference type="SUPFAM" id="SSF53244">
    <property type="entry name" value="MurD-like peptide ligases, peptide-binding domain"/>
    <property type="match status" value="1"/>
</dbReference>
<dbReference type="STRING" id="28034.BFX07_07595"/>
<evidence type="ECO:0000259" key="20">
    <source>
        <dbReference type="Pfam" id="PF08245"/>
    </source>
</evidence>
<keyword evidence="12 17" id="KW-0573">Peptidoglycan synthesis</keyword>
<dbReference type="Gene3D" id="3.40.50.720">
    <property type="entry name" value="NAD(P)-binding Rossmann-like Domain"/>
    <property type="match status" value="1"/>
</dbReference>
<dbReference type="OrthoDB" id="9809796at2"/>
<gene>
    <name evidence="17" type="primary">murD</name>
    <name evidence="21" type="ORF">SAMN00768000_3460</name>
</gene>
<dbReference type="GO" id="GO:0008764">
    <property type="term" value="F:UDP-N-acetylmuramoylalanine-D-glutamate ligase activity"/>
    <property type="evidence" value="ECO:0007669"/>
    <property type="project" value="UniProtKB-UniRule"/>
</dbReference>
<comment type="function">
    <text evidence="1 17 18">Cell wall formation. Catalyzes the addition of glutamate to the nucleotide precursor UDP-N-acetylmuramoyl-L-alanine (UMA).</text>
</comment>
<organism evidence="21 22">
    <name type="scientific">Sulfobacillus thermosulfidooxidans (strain DSM 9293 / VKM B-1269 / AT-1)</name>
    <dbReference type="NCBI Taxonomy" id="929705"/>
    <lineage>
        <taxon>Bacteria</taxon>
        <taxon>Bacillati</taxon>
        <taxon>Bacillota</taxon>
        <taxon>Clostridia</taxon>
        <taxon>Eubacteriales</taxon>
        <taxon>Clostridiales Family XVII. Incertae Sedis</taxon>
        <taxon>Sulfobacillus</taxon>
    </lineage>
</organism>
<evidence type="ECO:0000313" key="21">
    <source>
        <dbReference type="EMBL" id="SMC07586.1"/>
    </source>
</evidence>
<evidence type="ECO:0000256" key="13">
    <source>
        <dbReference type="ARBA" id="ARBA00023316"/>
    </source>
</evidence>
<reference evidence="22" key="1">
    <citation type="submission" date="2017-04" db="EMBL/GenBank/DDBJ databases">
        <authorList>
            <person name="Varghese N."/>
            <person name="Submissions S."/>
        </authorList>
    </citation>
    <scope>NUCLEOTIDE SEQUENCE [LARGE SCALE GENOMIC DNA]</scope>
    <source>
        <strain evidence="22">DSM 9293</strain>
    </source>
</reference>
<evidence type="ECO:0000256" key="17">
    <source>
        <dbReference type="HAMAP-Rule" id="MF_00639"/>
    </source>
</evidence>
<accession>A0A1W1WMV8</accession>
<evidence type="ECO:0000313" key="22">
    <source>
        <dbReference type="Proteomes" id="UP000192660"/>
    </source>
</evidence>
<dbReference type="HAMAP" id="MF_00639">
    <property type="entry name" value="MurD"/>
    <property type="match status" value="1"/>
</dbReference>
<dbReference type="RefSeq" id="WP_084661827.1">
    <property type="nucleotide sequence ID" value="NZ_FWWY01000001.1"/>
</dbReference>
<evidence type="ECO:0000256" key="14">
    <source>
        <dbReference type="ARBA" id="ARBA00030398"/>
    </source>
</evidence>
<evidence type="ECO:0000256" key="1">
    <source>
        <dbReference type="ARBA" id="ARBA00002734"/>
    </source>
</evidence>
<keyword evidence="8 17" id="KW-0436">Ligase</keyword>
<comment type="subcellular location">
    <subcellularLocation>
        <location evidence="2 17 18">Cytoplasm</location>
    </subcellularLocation>
</comment>
<keyword evidence="17 18" id="KW-0131">Cell cycle</keyword>
<evidence type="ECO:0000256" key="6">
    <source>
        <dbReference type="ARBA" id="ARBA00015655"/>
    </source>
</evidence>
<feature type="domain" description="Mur ligase central" evidence="20">
    <location>
        <begin position="109"/>
        <end position="287"/>
    </location>
</feature>
<dbReference type="PANTHER" id="PTHR43692:SF1">
    <property type="entry name" value="UDP-N-ACETYLMURAMOYLALANINE--D-GLUTAMATE LIGASE"/>
    <property type="match status" value="1"/>
</dbReference>
<feature type="domain" description="Mur ligase C-terminal" evidence="19">
    <location>
        <begin position="310"/>
        <end position="424"/>
    </location>
</feature>
<keyword evidence="22" id="KW-1185">Reference proteome</keyword>
<evidence type="ECO:0000259" key="19">
    <source>
        <dbReference type="Pfam" id="PF02875"/>
    </source>
</evidence>
<dbReference type="Pfam" id="PF21799">
    <property type="entry name" value="MurD-like_N"/>
    <property type="match status" value="1"/>
</dbReference>
<evidence type="ECO:0000256" key="3">
    <source>
        <dbReference type="ARBA" id="ARBA00004752"/>
    </source>
</evidence>
<dbReference type="InterPro" id="IPR013221">
    <property type="entry name" value="Mur_ligase_cen"/>
</dbReference>
<evidence type="ECO:0000256" key="11">
    <source>
        <dbReference type="ARBA" id="ARBA00022960"/>
    </source>
</evidence>
<dbReference type="EC" id="6.3.2.9" evidence="5 17"/>
<dbReference type="GO" id="GO:0051301">
    <property type="term" value="P:cell division"/>
    <property type="evidence" value="ECO:0007669"/>
    <property type="project" value="UniProtKB-KW"/>
</dbReference>
<dbReference type="GO" id="GO:0005737">
    <property type="term" value="C:cytoplasm"/>
    <property type="evidence" value="ECO:0007669"/>
    <property type="project" value="UniProtKB-SubCell"/>
</dbReference>
<evidence type="ECO:0000256" key="5">
    <source>
        <dbReference type="ARBA" id="ARBA00012212"/>
    </source>
</evidence>
<dbReference type="GO" id="GO:0071555">
    <property type="term" value="P:cell wall organization"/>
    <property type="evidence" value="ECO:0007669"/>
    <property type="project" value="UniProtKB-KW"/>
</dbReference>
<comment type="similarity">
    <text evidence="4 17">Belongs to the MurCDEF family.</text>
</comment>
<keyword evidence="9 17" id="KW-0547">Nucleotide-binding</keyword>
<dbReference type="PANTHER" id="PTHR43692">
    <property type="entry name" value="UDP-N-ACETYLMURAMOYLALANINE--D-GLUTAMATE LIGASE"/>
    <property type="match status" value="1"/>
</dbReference>
<feature type="binding site" evidence="17">
    <location>
        <begin position="111"/>
        <end position="117"/>
    </location>
    <ligand>
        <name>ATP</name>
        <dbReference type="ChEBI" id="CHEBI:30616"/>
    </ligand>
</feature>
<keyword evidence="7 17" id="KW-0963">Cytoplasm</keyword>
<dbReference type="Proteomes" id="UP000192660">
    <property type="component" value="Unassembled WGS sequence"/>
</dbReference>
<comment type="catalytic activity">
    <reaction evidence="16 17 18">
        <text>UDP-N-acetyl-alpha-D-muramoyl-L-alanine + D-glutamate + ATP = UDP-N-acetyl-alpha-D-muramoyl-L-alanyl-D-glutamate + ADP + phosphate + H(+)</text>
        <dbReference type="Rhea" id="RHEA:16429"/>
        <dbReference type="ChEBI" id="CHEBI:15378"/>
        <dbReference type="ChEBI" id="CHEBI:29986"/>
        <dbReference type="ChEBI" id="CHEBI:30616"/>
        <dbReference type="ChEBI" id="CHEBI:43474"/>
        <dbReference type="ChEBI" id="CHEBI:83898"/>
        <dbReference type="ChEBI" id="CHEBI:83900"/>
        <dbReference type="ChEBI" id="CHEBI:456216"/>
        <dbReference type="EC" id="6.3.2.9"/>
    </reaction>
</comment>
<dbReference type="InterPro" id="IPR004101">
    <property type="entry name" value="Mur_ligase_C"/>
</dbReference>
<keyword evidence="10 17" id="KW-0067">ATP-binding</keyword>
<protein>
    <recommendedName>
        <fullName evidence="6 17">UDP-N-acetylmuramoylalanine--D-glutamate ligase</fullName>
        <ecNumber evidence="5 17">6.3.2.9</ecNumber>
    </recommendedName>
    <alternativeName>
        <fullName evidence="15 17">D-glutamic acid-adding enzyme</fullName>
    </alternativeName>
    <alternativeName>
        <fullName evidence="14 17">UDP-N-acetylmuramoyl-L-alanyl-D-glutamate synthetase</fullName>
    </alternativeName>
</protein>
<evidence type="ECO:0000256" key="15">
    <source>
        <dbReference type="ARBA" id="ARBA00032324"/>
    </source>
</evidence>
<dbReference type="UniPathway" id="UPA00219"/>
<dbReference type="Pfam" id="PF02875">
    <property type="entry name" value="Mur_ligase_C"/>
    <property type="match status" value="1"/>
</dbReference>
<dbReference type="InterPro" id="IPR005762">
    <property type="entry name" value="MurD"/>
</dbReference>
<dbReference type="NCBIfam" id="TIGR01087">
    <property type="entry name" value="murD"/>
    <property type="match status" value="1"/>
</dbReference>
<evidence type="ECO:0000256" key="8">
    <source>
        <dbReference type="ARBA" id="ARBA00022598"/>
    </source>
</evidence>
<keyword evidence="13 17" id="KW-0961">Cell wall biogenesis/degradation</keyword>
<dbReference type="InterPro" id="IPR036615">
    <property type="entry name" value="Mur_ligase_C_dom_sf"/>
</dbReference>
<evidence type="ECO:0000256" key="7">
    <source>
        <dbReference type="ARBA" id="ARBA00022490"/>
    </source>
</evidence>
<dbReference type="SUPFAM" id="SSF51984">
    <property type="entry name" value="MurCD N-terminal domain"/>
    <property type="match status" value="1"/>
</dbReference>